<feature type="region of interest" description="Disordered" evidence="8">
    <location>
        <begin position="1"/>
        <end position="21"/>
    </location>
</feature>
<evidence type="ECO:0000256" key="1">
    <source>
        <dbReference type="ARBA" id="ARBA00000885"/>
    </source>
</evidence>
<dbReference type="GO" id="GO:0006511">
    <property type="term" value="P:ubiquitin-dependent protein catabolic process"/>
    <property type="evidence" value="ECO:0007669"/>
    <property type="project" value="TreeGrafter"/>
</dbReference>
<evidence type="ECO:0000256" key="2">
    <source>
        <dbReference type="ARBA" id="ARBA00012485"/>
    </source>
</evidence>
<dbReference type="FunFam" id="3.30.2160.10:FF:000002">
    <property type="entry name" value="Putative Ubiquitin-protein ligase E3C"/>
    <property type="match status" value="1"/>
</dbReference>
<dbReference type="SUPFAM" id="SSF56204">
    <property type="entry name" value="Hect, E3 ligase catalytic domain"/>
    <property type="match status" value="1"/>
</dbReference>
<dbReference type="AlphaFoldDB" id="A0AAN9MYN1"/>
<dbReference type="PROSITE" id="PS50237">
    <property type="entry name" value="HECT"/>
    <property type="match status" value="1"/>
</dbReference>
<dbReference type="Gene3D" id="3.30.2410.10">
    <property type="entry name" value="Hect, E3 ligase catalytic domain"/>
    <property type="match status" value="1"/>
</dbReference>
<feature type="active site" description="Glycyl thioester intermediate" evidence="7">
    <location>
        <position position="1018"/>
    </location>
</feature>
<evidence type="ECO:0000313" key="10">
    <source>
        <dbReference type="EMBL" id="KAK7363434.1"/>
    </source>
</evidence>
<protein>
    <recommendedName>
        <fullName evidence="2">HECT-type E3 ubiquitin transferase</fullName>
        <ecNumber evidence="2">2.3.2.26</ecNumber>
    </recommendedName>
</protein>
<dbReference type="Pfam" id="PF00632">
    <property type="entry name" value="HECT"/>
    <property type="match status" value="1"/>
</dbReference>
<dbReference type="CDD" id="cd23767">
    <property type="entry name" value="IQCD"/>
    <property type="match status" value="1"/>
</dbReference>
<dbReference type="CDD" id="cd00078">
    <property type="entry name" value="HECTc"/>
    <property type="match status" value="1"/>
</dbReference>
<accession>A0AAN9MYN1</accession>
<comment type="caution">
    <text evidence="10">The sequence shown here is derived from an EMBL/GenBank/DDBJ whole genome shotgun (WGS) entry which is preliminary data.</text>
</comment>
<evidence type="ECO:0000256" key="3">
    <source>
        <dbReference type="ARBA" id="ARBA00022679"/>
    </source>
</evidence>
<keyword evidence="3" id="KW-0808">Transferase</keyword>
<comment type="catalytic activity">
    <reaction evidence="1">
        <text>S-ubiquitinyl-[E2 ubiquitin-conjugating enzyme]-L-cysteine + [acceptor protein]-L-lysine = [E2 ubiquitin-conjugating enzyme]-L-cysteine + N(6)-ubiquitinyl-[acceptor protein]-L-lysine.</text>
        <dbReference type="EC" id="2.3.2.26"/>
    </reaction>
</comment>
<feature type="domain" description="HECT" evidence="9">
    <location>
        <begin position="709"/>
        <end position="1050"/>
    </location>
</feature>
<evidence type="ECO:0000256" key="5">
    <source>
        <dbReference type="ARBA" id="ARBA00057703"/>
    </source>
</evidence>
<sequence length="1050" mass="120766">MHIGHELAKPAHKKTRSKMFFSGDPSMRKRVDLGGRSSKERDRKNLLEQTRVERHRRLWLRQQNSAALQIQKCFRGRKAVRTEQSKLREQFYKAYGKYCQNVDRNSFGPDSDFLCQFLYFFKEENIDDFLVLVQICRLIWWFVQDNGHVVKLFAGVDYSSTCALVNCRVKQFIHACIRALHQNRNQLKDQLLLTPEELNVSAIPLLEVLVLLIDPKLPWSCKIVEYLFQNNAIGLLREIILTGKDNAENYFSIGKGSSLERVLMVVICHVGQRPCTCSNINPTHSFASQIITIPFLWHLFPNLRQVFAAEDLGQCYIHQMAKFGPNLINFLPKDISYEFPSYACMLGNILETADIALSHPDCSFDLAIDLAAVTTFLLEALPSVRTSNSRENSMIAEDDMNGDDEVMEIAIDTKLEQQIYNAINPRFLLQLTNTLFKEISSVNDSDYGPEDKEVTAVGAVCGFLYVTFSKLPLERIMTVLAYRTELVPMLWNFIKWCHENKKWSSLSERVLYLSGDGPGWLLPLAVFCPVYKHMLMIVDNEEFYEQEKPLSLKDIRSLIIILRQALWQLLWVNHTSSANLVKSVPVSSAGKGLSVQAIQQRVSIVVSELLSQLQDWNNRRQFTPPSDFHADGVNDFFVSQAVMENTRANEILKQASFLIPFTSRVKIFSSQLVAVRQRHGSQAVFTRNRFRIKRDHILEDAYNQMSQLSEDNLRGLIRVTFVNEFGVEEAGIDGGGIFKDFMENITRAAFDVQYGLFKETADHLLYPNPGSGMIHDQHFQFFHFLGTLLAKAMFEGILVDIPFATFFLSKLKQKYNYLNDLPSLDPELYRHLIFLKHYRGDISELELYFVIVNNEYGEQAEEELLPGGRNLRVTNENVITFIHLVANHRLNFQIRQQSSHFLRGFQQLIQKDWIDMFNEHELQLLISGSLDSLDVDDLRLHTNYAGGYHSEHIVIEMFWEILKGFSLENRKKFLKFVTGCSRGPLLGFRYLEPWFCIQRASGNASEESLDRLPTSATCMNLLKLPPYTSKEQLEAKLLYAIHADAGFDLS</sequence>
<dbReference type="FunFam" id="3.30.2410.10:FF:000011">
    <property type="entry name" value="Putative Ubiquitin-protein ligase E3C"/>
    <property type="match status" value="1"/>
</dbReference>
<dbReference type="Proteomes" id="UP001367508">
    <property type="component" value="Unassembled WGS sequence"/>
</dbReference>
<dbReference type="PROSITE" id="PS50096">
    <property type="entry name" value="IQ"/>
    <property type="match status" value="1"/>
</dbReference>
<dbReference type="GO" id="GO:0000209">
    <property type="term" value="P:protein polyubiquitination"/>
    <property type="evidence" value="ECO:0007669"/>
    <property type="project" value="InterPro"/>
</dbReference>
<dbReference type="InterPro" id="IPR000569">
    <property type="entry name" value="HECT_dom"/>
</dbReference>
<dbReference type="InterPro" id="IPR035983">
    <property type="entry name" value="Hect_E3_ubiquitin_ligase"/>
</dbReference>
<gene>
    <name evidence="10" type="ORF">VNO77_05577</name>
</gene>
<name>A0AAN9MYN1_CANGL</name>
<evidence type="ECO:0000259" key="9">
    <source>
        <dbReference type="PROSITE" id="PS50237"/>
    </source>
</evidence>
<evidence type="ECO:0000256" key="4">
    <source>
        <dbReference type="ARBA" id="ARBA00022786"/>
    </source>
</evidence>
<dbReference type="EC" id="2.3.2.26" evidence="2"/>
<dbReference type="PANTHER" id="PTHR45700">
    <property type="entry name" value="UBIQUITIN-PROTEIN LIGASE E3C"/>
    <property type="match status" value="1"/>
</dbReference>
<reference evidence="10 11" key="1">
    <citation type="submission" date="2024-01" db="EMBL/GenBank/DDBJ databases">
        <title>The genomes of 5 underutilized Papilionoideae crops provide insights into root nodulation and disease resistanc.</title>
        <authorList>
            <person name="Jiang F."/>
        </authorList>
    </citation>
    <scope>NUCLEOTIDE SEQUENCE [LARGE SCALE GENOMIC DNA]</scope>
    <source>
        <strain evidence="10">LVBAO_FW01</strain>
        <tissue evidence="10">Leaves</tissue>
    </source>
</reference>
<keyword evidence="4 7" id="KW-0833">Ubl conjugation pathway</keyword>
<organism evidence="10 11">
    <name type="scientific">Canavalia gladiata</name>
    <name type="common">Sword bean</name>
    <name type="synonym">Dolichos gladiatus</name>
    <dbReference type="NCBI Taxonomy" id="3824"/>
    <lineage>
        <taxon>Eukaryota</taxon>
        <taxon>Viridiplantae</taxon>
        <taxon>Streptophyta</taxon>
        <taxon>Embryophyta</taxon>
        <taxon>Tracheophyta</taxon>
        <taxon>Spermatophyta</taxon>
        <taxon>Magnoliopsida</taxon>
        <taxon>eudicotyledons</taxon>
        <taxon>Gunneridae</taxon>
        <taxon>Pentapetalae</taxon>
        <taxon>rosids</taxon>
        <taxon>fabids</taxon>
        <taxon>Fabales</taxon>
        <taxon>Fabaceae</taxon>
        <taxon>Papilionoideae</taxon>
        <taxon>50 kb inversion clade</taxon>
        <taxon>NPAAA clade</taxon>
        <taxon>indigoferoid/millettioid clade</taxon>
        <taxon>Phaseoleae</taxon>
        <taxon>Canavalia</taxon>
    </lineage>
</organism>
<evidence type="ECO:0000256" key="7">
    <source>
        <dbReference type="PROSITE-ProRule" id="PRU00104"/>
    </source>
</evidence>
<dbReference type="InterPro" id="IPR044611">
    <property type="entry name" value="E3A/B/C-like"/>
</dbReference>
<proteinExistence type="inferred from homology"/>
<dbReference type="Gene3D" id="3.90.1750.10">
    <property type="entry name" value="Hect, E3 ligase catalytic domains"/>
    <property type="match status" value="1"/>
</dbReference>
<dbReference type="SMART" id="SM00119">
    <property type="entry name" value="HECTc"/>
    <property type="match status" value="1"/>
</dbReference>
<evidence type="ECO:0000256" key="8">
    <source>
        <dbReference type="SAM" id="MobiDB-lite"/>
    </source>
</evidence>
<keyword evidence="11" id="KW-1185">Reference proteome</keyword>
<dbReference type="EMBL" id="JAYMYQ010000001">
    <property type="protein sequence ID" value="KAK7363434.1"/>
    <property type="molecule type" value="Genomic_DNA"/>
</dbReference>
<evidence type="ECO:0000313" key="11">
    <source>
        <dbReference type="Proteomes" id="UP001367508"/>
    </source>
</evidence>
<evidence type="ECO:0000256" key="6">
    <source>
        <dbReference type="ARBA" id="ARBA00061247"/>
    </source>
</evidence>
<comment type="similarity">
    <text evidence="6">Belongs to the UPL family.</text>
</comment>
<dbReference type="Gene3D" id="3.30.2160.10">
    <property type="entry name" value="Hect, E3 ligase catalytic domain"/>
    <property type="match status" value="1"/>
</dbReference>
<dbReference type="PANTHER" id="PTHR45700:SF6">
    <property type="entry name" value="E3 UBIQUITIN-PROTEIN LIGASE UPL6"/>
    <property type="match status" value="1"/>
</dbReference>
<comment type="function">
    <text evidence="5">Probable E3 ubiquitin-protein ligase which mediates ubiquitination and subsequent proteasomal degradation of target proteins.</text>
</comment>
<dbReference type="GO" id="GO:0061630">
    <property type="term" value="F:ubiquitin protein ligase activity"/>
    <property type="evidence" value="ECO:0007669"/>
    <property type="project" value="UniProtKB-EC"/>
</dbReference>